<dbReference type="Gene3D" id="2.130.10.10">
    <property type="entry name" value="YVTN repeat-like/Quinoprotein amine dehydrogenase"/>
    <property type="match status" value="1"/>
</dbReference>
<dbReference type="GO" id="GO:0031491">
    <property type="term" value="F:nucleosome binding"/>
    <property type="evidence" value="ECO:0007669"/>
    <property type="project" value="TreeGrafter"/>
</dbReference>
<dbReference type="EMBL" id="KQ106329">
    <property type="protein sequence ID" value="KMS65766.1"/>
    <property type="molecule type" value="Genomic_DNA"/>
</dbReference>
<dbReference type="Proteomes" id="UP000035740">
    <property type="component" value="Unassembled WGS sequence"/>
</dbReference>
<dbReference type="Pfam" id="PF00400">
    <property type="entry name" value="WD40"/>
    <property type="match status" value="1"/>
</dbReference>
<keyword evidence="1 3" id="KW-0853">WD repeat</keyword>
<evidence type="ECO:0000313" key="4">
    <source>
        <dbReference type="EMBL" id="KMS65766.1"/>
    </source>
</evidence>
<evidence type="ECO:0000256" key="1">
    <source>
        <dbReference type="ARBA" id="ARBA00022574"/>
    </source>
</evidence>
<dbReference type="Gramene" id="KMS65766">
    <property type="protein sequence ID" value="KMS65766"/>
    <property type="gene ID" value="BVRB_034310"/>
</dbReference>
<sequence length="93" mass="10051">ASGGDDRTVLLWTHISTQAVARDATADHNVNAFTGAGLFPETYRCLSNLIGHEADVQDLAWSPDGQRLASCSVDNTIIVWDTDSFHKVGCYSP</sequence>
<organism evidence="4 5">
    <name type="scientific">Beta vulgaris subsp. vulgaris</name>
    <name type="common">Beet</name>
    <dbReference type="NCBI Taxonomy" id="3555"/>
    <lineage>
        <taxon>Eukaryota</taxon>
        <taxon>Viridiplantae</taxon>
        <taxon>Streptophyta</taxon>
        <taxon>Embryophyta</taxon>
        <taxon>Tracheophyta</taxon>
        <taxon>Spermatophyta</taxon>
        <taxon>Magnoliopsida</taxon>
        <taxon>eudicotyledons</taxon>
        <taxon>Gunneridae</taxon>
        <taxon>Pentapetalae</taxon>
        <taxon>Caryophyllales</taxon>
        <taxon>Chenopodiaceae</taxon>
        <taxon>Betoideae</taxon>
        <taxon>Beta</taxon>
    </lineage>
</organism>
<keyword evidence="5" id="KW-1185">Reference proteome</keyword>
<dbReference type="InterPro" id="IPR001680">
    <property type="entry name" value="WD40_rpt"/>
</dbReference>
<feature type="non-terminal residue" evidence="4">
    <location>
        <position position="1"/>
    </location>
</feature>
<feature type="repeat" description="WD" evidence="3">
    <location>
        <begin position="49"/>
        <end position="84"/>
    </location>
</feature>
<dbReference type="AlphaFoldDB" id="A0A0J7YQB1"/>
<evidence type="ECO:0000313" key="5">
    <source>
        <dbReference type="Proteomes" id="UP000035740"/>
    </source>
</evidence>
<dbReference type="OrthoDB" id="1741719at2759"/>
<dbReference type="InterPro" id="IPR019775">
    <property type="entry name" value="WD40_repeat_CS"/>
</dbReference>
<proteinExistence type="predicted"/>
<dbReference type="InterPro" id="IPR015943">
    <property type="entry name" value="WD40/YVTN_repeat-like_dom_sf"/>
</dbReference>
<dbReference type="PANTHER" id="PTHR13831:SF0">
    <property type="entry name" value="PROTEIN HIRA"/>
    <property type="match status" value="1"/>
</dbReference>
<keyword evidence="2" id="KW-0677">Repeat</keyword>
<accession>A0A0J7YQB1</accession>
<reference evidence="4 5" key="1">
    <citation type="journal article" date="2014" name="Nature">
        <title>The genome of the recently domesticated crop plant sugar beet (Beta vulgaris).</title>
        <authorList>
            <person name="Dohm J.C."/>
            <person name="Minoche A.E."/>
            <person name="Holtgrawe D."/>
            <person name="Capella-Gutierrez S."/>
            <person name="Zakrzewski F."/>
            <person name="Tafer H."/>
            <person name="Rupp O."/>
            <person name="Sorensen T.R."/>
            <person name="Stracke R."/>
            <person name="Reinhardt R."/>
            <person name="Goesmann A."/>
            <person name="Kraft T."/>
            <person name="Schulz B."/>
            <person name="Stadler P.F."/>
            <person name="Schmidt T."/>
            <person name="Gabaldon T."/>
            <person name="Lehrach H."/>
            <person name="Weisshaar B."/>
            <person name="Himmelbauer H."/>
        </authorList>
    </citation>
    <scope>NUCLEOTIDE SEQUENCE [LARGE SCALE GENOMIC DNA]</scope>
    <source>
        <tissue evidence="4">Taproot</tissue>
    </source>
</reference>
<dbReference type="GO" id="GO:0006338">
    <property type="term" value="P:chromatin remodeling"/>
    <property type="evidence" value="ECO:0007669"/>
    <property type="project" value="TreeGrafter"/>
</dbReference>
<dbReference type="GO" id="GO:0006351">
    <property type="term" value="P:DNA-templated transcription"/>
    <property type="evidence" value="ECO:0007669"/>
    <property type="project" value="InterPro"/>
</dbReference>
<dbReference type="GO" id="GO:0000785">
    <property type="term" value="C:chromatin"/>
    <property type="evidence" value="ECO:0007669"/>
    <property type="project" value="TreeGrafter"/>
</dbReference>
<dbReference type="PROSITE" id="PS00678">
    <property type="entry name" value="WD_REPEATS_1"/>
    <property type="match status" value="1"/>
</dbReference>
<dbReference type="PROSITE" id="PS50082">
    <property type="entry name" value="WD_REPEATS_2"/>
    <property type="match status" value="1"/>
</dbReference>
<dbReference type="InterPro" id="IPR031120">
    <property type="entry name" value="HIR1-like"/>
</dbReference>
<evidence type="ECO:0000256" key="3">
    <source>
        <dbReference type="PROSITE-ProRule" id="PRU00221"/>
    </source>
</evidence>
<dbReference type="GO" id="GO:0005634">
    <property type="term" value="C:nucleus"/>
    <property type="evidence" value="ECO:0007669"/>
    <property type="project" value="InterPro"/>
</dbReference>
<protein>
    <submittedName>
        <fullName evidence="4">Uncharacterized protein</fullName>
    </submittedName>
</protein>
<dbReference type="InterPro" id="IPR036322">
    <property type="entry name" value="WD40_repeat_dom_sf"/>
</dbReference>
<name>A0A0J7YQB1_BETVV</name>
<dbReference type="GO" id="GO:0000417">
    <property type="term" value="C:HIR complex"/>
    <property type="evidence" value="ECO:0007669"/>
    <property type="project" value="TreeGrafter"/>
</dbReference>
<gene>
    <name evidence="4" type="ORF">BVRB_034310</name>
</gene>
<dbReference type="SUPFAM" id="SSF50978">
    <property type="entry name" value="WD40 repeat-like"/>
    <property type="match status" value="1"/>
</dbReference>
<dbReference type="PROSITE" id="PS50294">
    <property type="entry name" value="WD_REPEATS_REGION"/>
    <property type="match status" value="1"/>
</dbReference>
<dbReference type="PANTHER" id="PTHR13831">
    <property type="entry name" value="MEMBER OF THE HIR1 FAMILY OF WD-REPEAT PROTEINS"/>
    <property type="match status" value="1"/>
</dbReference>
<evidence type="ECO:0000256" key="2">
    <source>
        <dbReference type="ARBA" id="ARBA00022737"/>
    </source>
</evidence>
<dbReference type="SMART" id="SM00320">
    <property type="entry name" value="WD40"/>
    <property type="match status" value="1"/>
</dbReference>